<evidence type="ECO:0000256" key="1">
    <source>
        <dbReference type="SAM" id="MobiDB-lite"/>
    </source>
</evidence>
<dbReference type="EMBL" id="RXGB01000228">
    <property type="protein sequence ID" value="TMX04476.1"/>
    <property type="molecule type" value="Genomic_DNA"/>
</dbReference>
<protein>
    <submittedName>
        <fullName evidence="2">Uncharacterized protein</fullName>
    </submittedName>
</protein>
<accession>A0A6N2CD09</accession>
<feature type="region of interest" description="Disordered" evidence="1">
    <location>
        <begin position="1"/>
        <end position="62"/>
    </location>
</feature>
<proteinExistence type="predicted"/>
<name>A0A6N2CD09_SOLCI</name>
<feature type="compositionally biased region" description="Polar residues" evidence="1">
    <location>
        <begin position="40"/>
        <end position="55"/>
    </location>
</feature>
<organism evidence="2">
    <name type="scientific">Solanum chilense</name>
    <name type="common">Tomato</name>
    <name type="synonym">Lycopersicon chilense</name>
    <dbReference type="NCBI Taxonomy" id="4083"/>
    <lineage>
        <taxon>Eukaryota</taxon>
        <taxon>Viridiplantae</taxon>
        <taxon>Streptophyta</taxon>
        <taxon>Embryophyta</taxon>
        <taxon>Tracheophyta</taxon>
        <taxon>Spermatophyta</taxon>
        <taxon>Magnoliopsida</taxon>
        <taxon>eudicotyledons</taxon>
        <taxon>Gunneridae</taxon>
        <taxon>Pentapetalae</taxon>
        <taxon>asterids</taxon>
        <taxon>lamiids</taxon>
        <taxon>Solanales</taxon>
        <taxon>Solanaceae</taxon>
        <taxon>Solanoideae</taxon>
        <taxon>Solaneae</taxon>
        <taxon>Solanum</taxon>
        <taxon>Solanum subgen. Lycopersicon</taxon>
    </lineage>
</organism>
<comment type="caution">
    <text evidence="2">The sequence shown here is derived from an EMBL/GenBank/DDBJ whole genome shotgun (WGS) entry which is preliminary data.</text>
</comment>
<sequence length="137" mass="15653">MITEEDINGASTTNVRMDGEKRNQKGKKHQKGNEEELPDQTPSEMLTSHPPSTTEASDDELGEDIIDVTAGEEWVLRVEVVRKIVEILGQHINVADDKFKTLEDFTLEETKKIRKELEGRQRDEFEMKEGITSLELK</sequence>
<reference evidence="2" key="1">
    <citation type="submission" date="2019-05" db="EMBL/GenBank/DDBJ databases">
        <title>The de novo reference genome and transcriptome assemblies of the wild tomato species Solanum chilense.</title>
        <authorList>
            <person name="Stam R."/>
            <person name="Nosenko T."/>
            <person name="Hoerger A.C."/>
            <person name="Stephan W."/>
            <person name="Seidel M.A."/>
            <person name="Kuhn J.M.M."/>
            <person name="Haberer G."/>
            <person name="Tellier A."/>
        </authorList>
    </citation>
    <scope>NUCLEOTIDE SEQUENCE</scope>
    <source>
        <tissue evidence="2">Mature leaves</tissue>
    </source>
</reference>
<gene>
    <name evidence="2" type="ORF">EJD97_008586</name>
</gene>
<evidence type="ECO:0000313" key="2">
    <source>
        <dbReference type="EMBL" id="TMX04476.1"/>
    </source>
</evidence>
<dbReference type="AlphaFoldDB" id="A0A6N2CD09"/>